<dbReference type="AlphaFoldDB" id="A0A172Y744"/>
<name>A0A172Y744_9CAUL</name>
<keyword evidence="7" id="KW-0997">Cell inner membrane</keyword>
<evidence type="ECO:0000313" key="9">
    <source>
        <dbReference type="EMBL" id="ANF55027.1"/>
    </source>
</evidence>
<dbReference type="PANTHER" id="PTHR33778:SF1">
    <property type="entry name" value="MAGNESIUM TRANSPORTER YHID-RELATED"/>
    <property type="match status" value="1"/>
</dbReference>
<evidence type="ECO:0000256" key="4">
    <source>
        <dbReference type="ARBA" id="ARBA00022692"/>
    </source>
</evidence>
<dbReference type="OrthoDB" id="9811198at2"/>
<comment type="subcellular location">
    <subcellularLocation>
        <location evidence="7">Cell inner membrane</location>
        <topology evidence="7">Multi-pass membrane protein</topology>
    </subcellularLocation>
    <subcellularLocation>
        <location evidence="1">Cell membrane</location>
        <topology evidence="1">Multi-pass membrane protein</topology>
    </subcellularLocation>
</comment>
<accession>A0A172Y744</accession>
<dbReference type="Proteomes" id="UP000077603">
    <property type="component" value="Chromosome"/>
</dbReference>
<keyword evidence="6" id="KW-0472">Membrane</keyword>
<keyword evidence="5" id="KW-1133">Transmembrane helix</keyword>
<dbReference type="EMBL" id="CP015614">
    <property type="protein sequence ID" value="ANF55027.1"/>
    <property type="molecule type" value="Genomic_DNA"/>
</dbReference>
<keyword evidence="3" id="KW-1003">Cell membrane</keyword>
<keyword evidence="4" id="KW-0812">Transmembrane</keyword>
<evidence type="ECO:0000256" key="2">
    <source>
        <dbReference type="ARBA" id="ARBA00009298"/>
    </source>
</evidence>
<dbReference type="KEGG" id="bne:DA69_09865"/>
<evidence type="ECO:0000256" key="1">
    <source>
        <dbReference type="ARBA" id="ARBA00004651"/>
    </source>
</evidence>
<protein>
    <recommendedName>
        <fullName evidence="7">Protein MgtC</fullName>
    </recommendedName>
</protein>
<dbReference type="PRINTS" id="PR01837">
    <property type="entry name" value="MGTCSAPBPROT"/>
</dbReference>
<sequence length="233" mass="24707">MVDAAWLETIVLPIAGALVAGGAIGFEREWRGRAAGFRTHILVSLASCLLMLAAMTQADWAFRALPDENIVTDPTRMAHGVLTGIGFLCAGVIFRTGFSIHGLTTAASLWITSAIGLLFGAGLFGLGAAGTVITGLILISLRVVNARLPDRTLADVEVRWRRDAPSPEAEVEAALRALDPAPAPDRFELIDEGAVVRRSWRVRIEGEGALKALAARLSALPSVCGYVLDPRAD</sequence>
<evidence type="ECO:0000256" key="7">
    <source>
        <dbReference type="RuleBase" id="RU365041"/>
    </source>
</evidence>
<organism evidence="9 10">
    <name type="scientific">Brevundimonas naejangsanensis</name>
    <dbReference type="NCBI Taxonomy" id="588932"/>
    <lineage>
        <taxon>Bacteria</taxon>
        <taxon>Pseudomonadati</taxon>
        <taxon>Pseudomonadota</taxon>
        <taxon>Alphaproteobacteria</taxon>
        <taxon>Caulobacterales</taxon>
        <taxon>Caulobacteraceae</taxon>
        <taxon>Brevundimonas</taxon>
    </lineage>
</organism>
<comment type="similarity">
    <text evidence="2 7">Belongs to the MgtC/SapB family.</text>
</comment>
<evidence type="ECO:0000256" key="5">
    <source>
        <dbReference type="ARBA" id="ARBA00022989"/>
    </source>
</evidence>
<evidence type="ECO:0000256" key="3">
    <source>
        <dbReference type="ARBA" id="ARBA00022475"/>
    </source>
</evidence>
<evidence type="ECO:0000256" key="6">
    <source>
        <dbReference type="ARBA" id="ARBA00023136"/>
    </source>
</evidence>
<reference evidence="9 10" key="1">
    <citation type="journal article" date="2014" name="Genome Announc.">
        <title>Genome Sequence of a Promising Hydrogen-Producing Facultative Anaerobic Bacterium, Brevundimonas naejangsanensis Strain B1.</title>
        <authorList>
            <person name="Su H."/>
            <person name="Zhang T."/>
            <person name="Bao M."/>
            <person name="Jiang Y."/>
            <person name="Wang Y."/>
            <person name="Tan T."/>
        </authorList>
    </citation>
    <scope>NUCLEOTIDE SEQUENCE [LARGE SCALE GENOMIC DNA]</scope>
    <source>
        <strain evidence="9 10">B1</strain>
    </source>
</reference>
<dbReference type="STRING" id="588932.DA69_09865"/>
<evidence type="ECO:0000313" key="10">
    <source>
        <dbReference type="Proteomes" id="UP000077603"/>
    </source>
</evidence>
<proteinExistence type="inferred from homology"/>
<dbReference type="eggNOG" id="COG1285">
    <property type="taxonomic scope" value="Bacteria"/>
</dbReference>
<evidence type="ECO:0000259" key="8">
    <source>
        <dbReference type="Pfam" id="PF02308"/>
    </source>
</evidence>
<gene>
    <name evidence="9" type="ORF">DA69_09865</name>
</gene>
<feature type="domain" description="MgtC/SapB/SrpB/YhiD N-terminal" evidence="8">
    <location>
        <begin position="16"/>
        <end position="145"/>
    </location>
</feature>
<dbReference type="InterPro" id="IPR003416">
    <property type="entry name" value="MgtC/SapB/SrpB/YhiD_fam"/>
</dbReference>
<dbReference type="PANTHER" id="PTHR33778">
    <property type="entry name" value="PROTEIN MGTC"/>
    <property type="match status" value="1"/>
</dbReference>
<dbReference type="Pfam" id="PF02308">
    <property type="entry name" value="MgtC"/>
    <property type="match status" value="1"/>
</dbReference>
<keyword evidence="10" id="KW-1185">Reference proteome</keyword>
<dbReference type="InterPro" id="IPR049177">
    <property type="entry name" value="MgtC_SapB_SrpB_YhiD_N"/>
</dbReference>
<dbReference type="GO" id="GO:0005886">
    <property type="term" value="C:plasma membrane"/>
    <property type="evidence" value="ECO:0007669"/>
    <property type="project" value="UniProtKB-SubCell"/>
</dbReference>
<dbReference type="RefSeq" id="WP_025978555.1">
    <property type="nucleotide sequence ID" value="NZ_CP015614.1"/>
</dbReference>